<sequence>MTAVAVHTVQSTAVSRRRLTRAAAIAGAMLTASVLYLAGRAAGADFVLSDPGTGETSSLTLVHMSGVAAQCGLLGWAVLALLERLTRHARTIWTALAAAVLALSFAPIWLLQVAADTRVMLMIIHVAVAAALLPMLRPSPSARRTPGP</sequence>
<evidence type="ECO:0000313" key="3">
    <source>
        <dbReference type="Proteomes" id="UP000539313"/>
    </source>
</evidence>
<dbReference type="RefSeq" id="WP_182705236.1">
    <property type="nucleotide sequence ID" value="NZ_JACJII010000001.1"/>
</dbReference>
<dbReference type="Pfam" id="PF19545">
    <property type="entry name" value="DUF6069"/>
    <property type="match status" value="1"/>
</dbReference>
<keyword evidence="1" id="KW-0472">Membrane</keyword>
<dbReference type="EMBL" id="JACJII010000001">
    <property type="protein sequence ID" value="MBA9003503.1"/>
    <property type="molecule type" value="Genomic_DNA"/>
</dbReference>
<protein>
    <submittedName>
        <fullName evidence="2">Uncharacterized protein</fullName>
    </submittedName>
</protein>
<reference evidence="2 3" key="1">
    <citation type="submission" date="2020-08" db="EMBL/GenBank/DDBJ databases">
        <title>Sequencing the genomes of 1000 actinobacteria strains.</title>
        <authorList>
            <person name="Klenk H.-P."/>
        </authorList>
    </citation>
    <scope>NUCLEOTIDE SEQUENCE [LARGE SCALE GENOMIC DNA]</scope>
    <source>
        <strain evidence="2 3">DSM 45823</strain>
    </source>
</reference>
<keyword evidence="3" id="KW-1185">Reference proteome</keyword>
<evidence type="ECO:0000256" key="1">
    <source>
        <dbReference type="SAM" id="Phobius"/>
    </source>
</evidence>
<feature type="transmembrane region" description="Helical" evidence="1">
    <location>
        <begin position="117"/>
        <end position="136"/>
    </location>
</feature>
<keyword evidence="1" id="KW-1133">Transmembrane helix</keyword>
<gene>
    <name evidence="2" type="ORF">HNR21_002385</name>
</gene>
<dbReference type="Proteomes" id="UP000539313">
    <property type="component" value="Unassembled WGS sequence"/>
</dbReference>
<dbReference type="AlphaFoldDB" id="A0A7W3MX47"/>
<evidence type="ECO:0000313" key="2">
    <source>
        <dbReference type="EMBL" id="MBA9003503.1"/>
    </source>
</evidence>
<proteinExistence type="predicted"/>
<dbReference type="InterPro" id="IPR045713">
    <property type="entry name" value="DUF6069"/>
</dbReference>
<keyword evidence="1" id="KW-0812">Transmembrane</keyword>
<feature type="transmembrane region" description="Helical" evidence="1">
    <location>
        <begin position="91"/>
        <end position="111"/>
    </location>
</feature>
<comment type="caution">
    <text evidence="2">The sequence shown here is derived from an EMBL/GenBank/DDBJ whole genome shotgun (WGS) entry which is preliminary data.</text>
</comment>
<dbReference type="PROSITE" id="PS51318">
    <property type="entry name" value="TAT"/>
    <property type="match status" value="1"/>
</dbReference>
<name>A0A7W3MX47_9ACTN</name>
<feature type="transmembrane region" description="Helical" evidence="1">
    <location>
        <begin position="19"/>
        <end position="39"/>
    </location>
</feature>
<accession>A0A7W3MX47</accession>
<feature type="transmembrane region" description="Helical" evidence="1">
    <location>
        <begin position="59"/>
        <end position="79"/>
    </location>
</feature>
<organism evidence="2 3">
    <name type="scientific">Thermomonospora cellulosilytica</name>
    <dbReference type="NCBI Taxonomy" id="1411118"/>
    <lineage>
        <taxon>Bacteria</taxon>
        <taxon>Bacillati</taxon>
        <taxon>Actinomycetota</taxon>
        <taxon>Actinomycetes</taxon>
        <taxon>Streptosporangiales</taxon>
        <taxon>Thermomonosporaceae</taxon>
        <taxon>Thermomonospora</taxon>
    </lineage>
</organism>
<dbReference type="InterPro" id="IPR006311">
    <property type="entry name" value="TAT_signal"/>
</dbReference>